<dbReference type="InterPro" id="IPR001810">
    <property type="entry name" value="F-box_dom"/>
</dbReference>
<organism evidence="2 3">
    <name type="scientific">Penicillium nordicum</name>
    <dbReference type="NCBI Taxonomy" id="229535"/>
    <lineage>
        <taxon>Eukaryota</taxon>
        <taxon>Fungi</taxon>
        <taxon>Dikarya</taxon>
        <taxon>Ascomycota</taxon>
        <taxon>Pezizomycotina</taxon>
        <taxon>Eurotiomycetes</taxon>
        <taxon>Eurotiomycetidae</taxon>
        <taxon>Eurotiales</taxon>
        <taxon>Aspergillaceae</taxon>
        <taxon>Penicillium</taxon>
    </lineage>
</organism>
<name>A0A0M9WFV2_9EURO</name>
<evidence type="ECO:0000259" key="1">
    <source>
        <dbReference type="Pfam" id="PF12937"/>
    </source>
</evidence>
<comment type="caution">
    <text evidence="2">The sequence shown here is derived from an EMBL/GenBank/DDBJ whole genome shotgun (WGS) entry which is preliminary data.</text>
</comment>
<accession>A0A0M9WFV2</accession>
<gene>
    <name evidence="2" type="ORF">ACN38_g5848</name>
</gene>
<dbReference type="Proteomes" id="UP000037696">
    <property type="component" value="Unassembled WGS sequence"/>
</dbReference>
<dbReference type="Pfam" id="PF12937">
    <property type="entry name" value="F-box-like"/>
    <property type="match status" value="1"/>
</dbReference>
<dbReference type="EMBL" id="LHQQ01000085">
    <property type="protein sequence ID" value="KOS43289.1"/>
    <property type="molecule type" value="Genomic_DNA"/>
</dbReference>
<reference evidence="2 3" key="1">
    <citation type="submission" date="2015-08" db="EMBL/GenBank/DDBJ databases">
        <title>Genome sequencing of Penicillium nordicum.</title>
        <authorList>
            <person name="Nguyen H.D."/>
            <person name="Seifert K.A."/>
        </authorList>
    </citation>
    <scope>NUCLEOTIDE SEQUENCE [LARGE SCALE GENOMIC DNA]</scope>
    <source>
        <strain evidence="2 3">DAOMC 185683</strain>
    </source>
</reference>
<keyword evidence="3" id="KW-1185">Reference proteome</keyword>
<dbReference type="OrthoDB" id="5139510at2759"/>
<protein>
    <recommendedName>
        <fullName evidence="1">F-box domain-containing protein</fullName>
    </recommendedName>
</protein>
<sequence>MDINHSSLDRAFILKLPDELLSMIISPLAPIIDDDEYLRKQYQPYEMVVALSLVCKRFYRITVPYLYAELVINTGNNTWRRPTQISKYLHRTFRENPLLWKLCRHLTVTYDESKIDFLYAVTDCLTWLTAAKSLTFWGLGGKRAWGLLQLATEHISGCNILSLNADYRYNLHLRLVIEALGGFKSGFLPNLQTLKLGGVSIYGDQICQEELRVCICISSTLVLSKLCRCTNGMHVL</sequence>
<evidence type="ECO:0000313" key="3">
    <source>
        <dbReference type="Proteomes" id="UP000037696"/>
    </source>
</evidence>
<dbReference type="AlphaFoldDB" id="A0A0M9WFV2"/>
<evidence type="ECO:0000313" key="2">
    <source>
        <dbReference type="EMBL" id="KOS43289.1"/>
    </source>
</evidence>
<proteinExistence type="predicted"/>
<feature type="domain" description="F-box" evidence="1">
    <location>
        <begin position="13"/>
        <end position="72"/>
    </location>
</feature>